<organism evidence="1 2">
    <name type="scientific">Klebsiella michiganensis</name>
    <dbReference type="NCBI Taxonomy" id="1134687"/>
    <lineage>
        <taxon>Bacteria</taxon>
        <taxon>Pseudomonadati</taxon>
        <taxon>Pseudomonadota</taxon>
        <taxon>Gammaproteobacteria</taxon>
        <taxon>Enterobacterales</taxon>
        <taxon>Enterobacteriaceae</taxon>
        <taxon>Klebsiella/Raoultella group</taxon>
        <taxon>Klebsiella</taxon>
    </lineage>
</organism>
<dbReference type="SUPFAM" id="SSF56322">
    <property type="entry name" value="ADC synthase"/>
    <property type="match status" value="1"/>
</dbReference>
<dbReference type="GO" id="GO:0004049">
    <property type="term" value="F:anthranilate synthase activity"/>
    <property type="evidence" value="ECO:0007669"/>
    <property type="project" value="UniProtKB-EC"/>
</dbReference>
<keyword evidence="1" id="KW-0456">Lyase</keyword>
<proteinExistence type="predicted"/>
<protein>
    <submittedName>
        <fullName evidence="1">Anthranilate synthase component I</fullName>
        <ecNumber evidence="1">4.1.3.27</ecNumber>
    </submittedName>
</protein>
<dbReference type="UniPathway" id="UPA00035">
    <property type="reaction ID" value="UER00040"/>
</dbReference>
<evidence type="ECO:0000313" key="1">
    <source>
        <dbReference type="EMBL" id="PLL12257.1"/>
    </source>
</evidence>
<reference evidence="1 2" key="1">
    <citation type="submission" date="2017-11" db="EMBL/GenBank/DDBJ databases">
        <authorList>
            <person name="Han C.G."/>
        </authorList>
    </citation>
    <scope>NUCLEOTIDE SEQUENCE [LARGE SCALE GENOMIC DNA]</scope>
    <source>
        <strain evidence="1 2">A11</strain>
    </source>
</reference>
<sequence length="135" mass="14609">MQTSKPALELLTSDAIYRENPTALFHQLCGSRPATLLLESADIDSKDDLKSLLLVDSALRITALGDTVTIHAFSANGTALLELLDSALPSGIDNQRQPNSRVLTFPPVSALLDEDARLCSLSVFDAFRLLQDLIT</sequence>
<evidence type="ECO:0000313" key="2">
    <source>
        <dbReference type="Proteomes" id="UP000234505"/>
    </source>
</evidence>
<dbReference type="AlphaFoldDB" id="A0A2J4P7D9"/>
<comment type="caution">
    <text evidence="1">The sequence shown here is derived from an EMBL/GenBank/DDBJ whole genome shotgun (WGS) entry which is preliminary data.</text>
</comment>
<feature type="non-terminal residue" evidence="1">
    <location>
        <position position="135"/>
    </location>
</feature>
<accession>A0A2J4P7D9</accession>
<name>A0A2J4P7D9_9ENTR</name>
<dbReference type="EMBL" id="PIDS01002449">
    <property type="protein sequence ID" value="PLL12257.1"/>
    <property type="molecule type" value="Genomic_DNA"/>
</dbReference>
<dbReference type="InterPro" id="IPR005801">
    <property type="entry name" value="ADC_synthase"/>
</dbReference>
<dbReference type="EC" id="4.1.3.27" evidence="1"/>
<dbReference type="Gene3D" id="3.60.120.10">
    <property type="entry name" value="Anthranilate synthase"/>
    <property type="match status" value="1"/>
</dbReference>
<reference evidence="1 2" key="2">
    <citation type="submission" date="2018-01" db="EMBL/GenBank/DDBJ databases">
        <title>Genomic study of Klebsiella pneumoniae.</title>
        <authorList>
            <person name="Yang Y."/>
            <person name="Bicalho R."/>
        </authorList>
    </citation>
    <scope>NUCLEOTIDE SEQUENCE [LARGE SCALE GENOMIC DNA]</scope>
    <source>
        <strain evidence="1 2">A11</strain>
    </source>
</reference>
<gene>
    <name evidence="1" type="ORF">CWN50_37190</name>
</gene>
<dbReference type="Proteomes" id="UP000234505">
    <property type="component" value="Unassembled WGS sequence"/>
</dbReference>
<dbReference type="GO" id="GO:0000162">
    <property type="term" value="P:L-tryptophan biosynthetic process"/>
    <property type="evidence" value="ECO:0007669"/>
    <property type="project" value="UniProtKB-UniPathway"/>
</dbReference>